<dbReference type="PANTHER" id="PTHR35891">
    <property type="entry name" value="THIOL:DISULFIDE INTERCHANGE PROTEIN DSBA"/>
    <property type="match status" value="1"/>
</dbReference>
<evidence type="ECO:0000256" key="4">
    <source>
        <dbReference type="ARBA" id="ARBA00023284"/>
    </source>
</evidence>
<evidence type="ECO:0000313" key="8">
    <source>
        <dbReference type="EMBL" id="MFC4653989.1"/>
    </source>
</evidence>
<evidence type="ECO:0000256" key="5">
    <source>
        <dbReference type="PIRNR" id="PIRNR001488"/>
    </source>
</evidence>
<dbReference type="Pfam" id="PF01323">
    <property type="entry name" value="DSBA"/>
    <property type="match status" value="1"/>
</dbReference>
<evidence type="ECO:0000256" key="2">
    <source>
        <dbReference type="ARBA" id="ARBA00022729"/>
    </source>
</evidence>
<dbReference type="EMBL" id="JBHSGB010000002">
    <property type="protein sequence ID" value="MFC4653989.1"/>
    <property type="molecule type" value="Genomic_DNA"/>
</dbReference>
<dbReference type="CDD" id="cd03019">
    <property type="entry name" value="DsbA_DsbA"/>
    <property type="match status" value="1"/>
</dbReference>
<evidence type="ECO:0000256" key="6">
    <source>
        <dbReference type="SAM" id="SignalP"/>
    </source>
</evidence>
<evidence type="ECO:0000256" key="3">
    <source>
        <dbReference type="ARBA" id="ARBA00023157"/>
    </source>
</evidence>
<dbReference type="RefSeq" id="WP_377331630.1">
    <property type="nucleotide sequence ID" value="NZ_JBHSGB010000002.1"/>
</dbReference>
<dbReference type="PANTHER" id="PTHR35891:SF2">
    <property type="entry name" value="THIOL:DISULFIDE INTERCHANGE PROTEIN DSBA"/>
    <property type="match status" value="1"/>
</dbReference>
<proteinExistence type="inferred from homology"/>
<comment type="similarity">
    <text evidence="1">Belongs to the thioredoxin family. DsbA subfamily.</text>
</comment>
<dbReference type="InterPro" id="IPR023205">
    <property type="entry name" value="DsbA/DsbL"/>
</dbReference>
<dbReference type="SUPFAM" id="SSF52833">
    <property type="entry name" value="Thioredoxin-like"/>
    <property type="match status" value="1"/>
</dbReference>
<name>A0ABV9JJM0_9GAMM</name>
<feature type="domain" description="DSBA-like thioredoxin" evidence="7">
    <location>
        <begin position="42"/>
        <end position="186"/>
    </location>
</feature>
<evidence type="ECO:0000313" key="9">
    <source>
        <dbReference type="Proteomes" id="UP001595962"/>
    </source>
</evidence>
<protein>
    <recommendedName>
        <fullName evidence="5">Thiol:disulfide interchange protein</fullName>
    </recommendedName>
</protein>
<comment type="caution">
    <text evidence="8">The sequence shown here is derived from an EMBL/GenBank/DDBJ whole genome shotgun (WGS) entry which is preliminary data.</text>
</comment>
<dbReference type="InterPro" id="IPR036249">
    <property type="entry name" value="Thioredoxin-like_sf"/>
</dbReference>
<gene>
    <name evidence="8" type="ORF">ACFO3I_03000</name>
</gene>
<keyword evidence="3 5" id="KW-1015">Disulfide bond</keyword>
<dbReference type="InterPro" id="IPR050824">
    <property type="entry name" value="Thiol_disulfide_DsbA"/>
</dbReference>
<evidence type="ECO:0000256" key="1">
    <source>
        <dbReference type="ARBA" id="ARBA00005791"/>
    </source>
</evidence>
<dbReference type="InterPro" id="IPR001853">
    <property type="entry name" value="DSBA-like_thioredoxin_dom"/>
</dbReference>
<dbReference type="Proteomes" id="UP001595962">
    <property type="component" value="Unassembled WGS sequence"/>
</dbReference>
<sequence>MMKLATWVLGALLLPLSALAAQFEEGTHYEVIAEQATAKPEVKEFFSFYCPACFGFETKVQALEKKLPEGVELKKVHVDFLRHASPEIQNTVVRAYLVAKNLGKGDEAANALFNHIHVDRKAFASDDDIKAVIVGLGIDAATYDKAIKSFTVVGATKQMKKDQDNMTNRRVLTGVPTFVVNGKYKILNQGLSRDNQEKEFNELVAYLLTLK</sequence>
<feature type="signal peptide" evidence="6">
    <location>
        <begin position="1"/>
        <end position="20"/>
    </location>
</feature>
<dbReference type="Gene3D" id="3.40.30.10">
    <property type="entry name" value="Glutaredoxin"/>
    <property type="match status" value="1"/>
</dbReference>
<keyword evidence="2 6" id="KW-0732">Signal</keyword>
<keyword evidence="4" id="KW-0676">Redox-active center</keyword>
<keyword evidence="9" id="KW-1185">Reference proteome</keyword>
<organism evidence="8 9">
    <name type="scientific">Rheinheimera marina</name>
    <dbReference type="NCBI Taxonomy" id="1774958"/>
    <lineage>
        <taxon>Bacteria</taxon>
        <taxon>Pseudomonadati</taxon>
        <taxon>Pseudomonadota</taxon>
        <taxon>Gammaproteobacteria</taxon>
        <taxon>Chromatiales</taxon>
        <taxon>Chromatiaceae</taxon>
        <taxon>Rheinheimera</taxon>
    </lineage>
</organism>
<evidence type="ECO:0000259" key="7">
    <source>
        <dbReference type="Pfam" id="PF01323"/>
    </source>
</evidence>
<accession>A0ABV9JJM0</accession>
<feature type="chain" id="PRO_5045062698" description="Thiol:disulfide interchange protein" evidence="6">
    <location>
        <begin position="21"/>
        <end position="211"/>
    </location>
</feature>
<comment type="subcellular location">
    <subcellularLocation>
        <location evidence="5">Periplasm</location>
    </subcellularLocation>
</comment>
<reference evidence="9" key="1">
    <citation type="journal article" date="2019" name="Int. J. Syst. Evol. Microbiol.">
        <title>The Global Catalogue of Microorganisms (GCM) 10K type strain sequencing project: providing services to taxonomists for standard genome sequencing and annotation.</title>
        <authorList>
            <consortium name="The Broad Institute Genomics Platform"/>
            <consortium name="The Broad Institute Genome Sequencing Center for Infectious Disease"/>
            <person name="Wu L."/>
            <person name="Ma J."/>
        </authorList>
    </citation>
    <scope>NUCLEOTIDE SEQUENCE [LARGE SCALE GENOMIC DNA]</scope>
    <source>
        <strain evidence="9">DT28</strain>
    </source>
</reference>
<dbReference type="PIRSF" id="PIRSF001488">
    <property type="entry name" value="Tdi_protein"/>
    <property type="match status" value="1"/>
</dbReference>
<keyword evidence="5" id="KW-0574">Periplasm</keyword>